<feature type="compositionally biased region" description="Basic and acidic residues" evidence="1">
    <location>
        <begin position="63"/>
        <end position="78"/>
    </location>
</feature>
<evidence type="ECO:0000256" key="1">
    <source>
        <dbReference type="SAM" id="MobiDB-lite"/>
    </source>
</evidence>
<reference evidence="2 3" key="1">
    <citation type="journal article" date="2019" name="Commun. Biol.">
        <title>The bagworm genome reveals a unique fibroin gene that provides high tensile strength.</title>
        <authorList>
            <person name="Kono N."/>
            <person name="Nakamura H."/>
            <person name="Ohtoshi R."/>
            <person name="Tomita M."/>
            <person name="Numata K."/>
            <person name="Arakawa K."/>
        </authorList>
    </citation>
    <scope>NUCLEOTIDE SEQUENCE [LARGE SCALE GENOMIC DNA]</scope>
</reference>
<dbReference type="Proteomes" id="UP000299102">
    <property type="component" value="Unassembled WGS sequence"/>
</dbReference>
<keyword evidence="3" id="KW-1185">Reference proteome</keyword>
<name>A0A4C1VGU9_EUMVA</name>
<comment type="caution">
    <text evidence="2">The sequence shown here is derived from an EMBL/GenBank/DDBJ whole genome shotgun (WGS) entry which is preliminary data.</text>
</comment>
<protein>
    <submittedName>
        <fullName evidence="2">Uncharacterized protein</fullName>
    </submittedName>
</protein>
<accession>A0A4C1VGU9</accession>
<feature type="compositionally biased region" description="Basic and acidic residues" evidence="1">
    <location>
        <begin position="90"/>
        <end position="106"/>
    </location>
</feature>
<feature type="compositionally biased region" description="Basic residues" evidence="1">
    <location>
        <begin position="39"/>
        <end position="48"/>
    </location>
</feature>
<gene>
    <name evidence="2" type="ORF">EVAR_23740_1</name>
</gene>
<feature type="compositionally biased region" description="Basic and acidic residues" evidence="1">
    <location>
        <begin position="7"/>
        <end position="22"/>
    </location>
</feature>
<evidence type="ECO:0000313" key="3">
    <source>
        <dbReference type="Proteomes" id="UP000299102"/>
    </source>
</evidence>
<evidence type="ECO:0000313" key="2">
    <source>
        <dbReference type="EMBL" id="GBP37691.1"/>
    </source>
</evidence>
<dbReference type="AlphaFoldDB" id="A0A4C1VGU9"/>
<proteinExistence type="predicted"/>
<feature type="region of interest" description="Disordered" evidence="1">
    <location>
        <begin position="1"/>
        <end position="141"/>
    </location>
</feature>
<sequence>MVVDNTTTERKPAPTPHCKAETDPSPDTRGNYGTGTTGRGHRTYRTAAHRLSPPRPDSAYTAETEKGQEGEKERKKDATTATTTAAAINRTEDDRSPSRGESEKSRPTSVHAAPRTTQPRQQLPPLPQQRRPIGRPLPTPTISDLAQEVASLKAAMSEMTKILVTILRSIKTGQDPTQDILEGLTLAGMF</sequence>
<organism evidence="2 3">
    <name type="scientific">Eumeta variegata</name>
    <name type="common">Bagworm moth</name>
    <name type="synonym">Eumeta japonica</name>
    <dbReference type="NCBI Taxonomy" id="151549"/>
    <lineage>
        <taxon>Eukaryota</taxon>
        <taxon>Metazoa</taxon>
        <taxon>Ecdysozoa</taxon>
        <taxon>Arthropoda</taxon>
        <taxon>Hexapoda</taxon>
        <taxon>Insecta</taxon>
        <taxon>Pterygota</taxon>
        <taxon>Neoptera</taxon>
        <taxon>Endopterygota</taxon>
        <taxon>Lepidoptera</taxon>
        <taxon>Glossata</taxon>
        <taxon>Ditrysia</taxon>
        <taxon>Tineoidea</taxon>
        <taxon>Psychidae</taxon>
        <taxon>Oiketicinae</taxon>
        <taxon>Eumeta</taxon>
    </lineage>
</organism>
<dbReference type="EMBL" id="BGZK01000337">
    <property type="protein sequence ID" value="GBP37691.1"/>
    <property type="molecule type" value="Genomic_DNA"/>
</dbReference>